<comment type="caution">
    <text evidence="12">Lacks conserved residue(s) required for the propagation of feature annotation.</text>
</comment>
<dbReference type="EnsemblMetazoa" id="XM_787783">
    <property type="protein sequence ID" value="XP_792876"/>
    <property type="gene ID" value="LOC588082"/>
</dbReference>
<dbReference type="InterPro" id="IPR007992">
    <property type="entry name" value="CybS"/>
</dbReference>
<keyword evidence="11" id="KW-0408">Iron</keyword>
<dbReference type="GO" id="GO:0006099">
    <property type="term" value="P:tricarboxylic acid cycle"/>
    <property type="evidence" value="ECO:0000318"/>
    <property type="project" value="GO_Central"/>
</dbReference>
<evidence type="ECO:0000313" key="14">
    <source>
        <dbReference type="Proteomes" id="UP000007110"/>
    </source>
</evidence>
<proteinExistence type="inferred from homology"/>
<dbReference type="PANTHER" id="PTHR13337">
    <property type="entry name" value="SUCCINATE DEHYDROGENASE"/>
    <property type="match status" value="1"/>
</dbReference>
<dbReference type="CDD" id="cd03496">
    <property type="entry name" value="SQR_TypeC_CybS"/>
    <property type="match status" value="1"/>
</dbReference>
<dbReference type="GO" id="GO:0005743">
    <property type="term" value="C:mitochondrial inner membrane"/>
    <property type="evidence" value="ECO:0007669"/>
    <property type="project" value="UniProtKB-SubCell"/>
</dbReference>
<dbReference type="OMA" id="HHWTIER"/>
<evidence type="ECO:0000256" key="10">
    <source>
        <dbReference type="PIRSR" id="PIRSR607992-1"/>
    </source>
</evidence>
<dbReference type="GO" id="GO:0048039">
    <property type="term" value="F:ubiquinone binding"/>
    <property type="evidence" value="ECO:0000318"/>
    <property type="project" value="GO_Central"/>
</dbReference>
<evidence type="ECO:0000256" key="5">
    <source>
        <dbReference type="ARBA" id="ARBA00022792"/>
    </source>
</evidence>
<keyword evidence="12" id="KW-0816">Tricarboxylic acid cycle</keyword>
<keyword evidence="11 12" id="KW-0479">Metal-binding</keyword>
<dbReference type="GO" id="GO:0020037">
    <property type="term" value="F:heme binding"/>
    <property type="evidence" value="ECO:0000318"/>
    <property type="project" value="GO_Central"/>
</dbReference>
<keyword evidence="12" id="KW-0249">Electron transport</keyword>
<evidence type="ECO:0000256" key="6">
    <source>
        <dbReference type="ARBA" id="ARBA00022946"/>
    </source>
</evidence>
<evidence type="ECO:0000256" key="8">
    <source>
        <dbReference type="ARBA" id="ARBA00023128"/>
    </source>
</evidence>
<dbReference type="SUPFAM" id="SSF81343">
    <property type="entry name" value="Fumarate reductase respiratory complex transmembrane subunits"/>
    <property type="match status" value="1"/>
</dbReference>
<keyword evidence="7 12" id="KW-1133">Transmembrane helix</keyword>
<dbReference type="Pfam" id="PF05328">
    <property type="entry name" value="CybS"/>
    <property type="match status" value="1"/>
</dbReference>
<keyword evidence="4 12" id="KW-0812">Transmembrane</keyword>
<feature type="transmembrane region" description="Helical" evidence="12">
    <location>
        <begin position="112"/>
        <end position="133"/>
    </location>
</feature>
<feature type="binding site" evidence="10">
    <location>
        <position position="103"/>
    </location>
    <ligand>
        <name>a ubiquinone</name>
        <dbReference type="ChEBI" id="CHEBI:16389"/>
        <note>ligand shared with IP/SDHB</note>
    </ligand>
</feature>
<sequence length="148" mass="16253">MAMNILRSRALLTSPRLMTSAFLKSPYQANYPAMLNTLHTTHNNHTAGLLPSKHWNAERVLSIGLIGIIPAAFLIQNPALDYALAASLVLHGHWGMEQVFLDYVHGETMSKVANASLFAISALSFAGLCYFNYNDVGLTKAVMMLWSS</sequence>
<accession>A0A7M7RG66</accession>
<comment type="similarity">
    <text evidence="2 12">Belongs to the CybS family.</text>
</comment>
<evidence type="ECO:0000256" key="2">
    <source>
        <dbReference type="ARBA" id="ARBA00007294"/>
    </source>
</evidence>
<feature type="transmembrane region" description="Helical" evidence="12">
    <location>
        <begin position="60"/>
        <end position="76"/>
    </location>
</feature>
<dbReference type="FunCoup" id="A0A7M7RG66">
    <property type="interactions" value="1544"/>
</dbReference>
<evidence type="ECO:0000256" key="4">
    <source>
        <dbReference type="ARBA" id="ARBA00022692"/>
    </source>
</evidence>
<evidence type="ECO:0000313" key="13">
    <source>
        <dbReference type="EnsemblMetazoa" id="XP_792876"/>
    </source>
</evidence>
<dbReference type="KEGG" id="spu:588082"/>
<feature type="binding site" description="axial binding residue" evidence="11">
    <location>
        <position position="91"/>
    </location>
    <ligand>
        <name>heme b</name>
        <dbReference type="ChEBI" id="CHEBI:60344"/>
        <note>ligand shared with SDHC</note>
    </ligand>
    <ligandPart>
        <name>Fe</name>
        <dbReference type="ChEBI" id="CHEBI:18248"/>
    </ligandPart>
</feature>
<name>A0A7M7RG66_STRPU</name>
<dbReference type="GO" id="GO:0046872">
    <property type="term" value="F:metal ion binding"/>
    <property type="evidence" value="ECO:0007669"/>
    <property type="project" value="UniProtKB-KW"/>
</dbReference>
<evidence type="ECO:0000256" key="12">
    <source>
        <dbReference type="RuleBase" id="RU364031"/>
    </source>
</evidence>
<comment type="subcellular location">
    <subcellularLocation>
        <location evidence="1 12">Mitochondrion inner membrane</location>
        <topology evidence="1 12">Multi-pass membrane protein</topology>
    </subcellularLocation>
</comment>
<dbReference type="AlphaFoldDB" id="A0A7M7RG66"/>
<dbReference type="CTD" id="6392"/>
<dbReference type="PANTHER" id="PTHR13337:SF2">
    <property type="entry name" value="SUCCINATE DEHYDROGENASE [UBIQUINONE] CYTOCHROME B SMALL SUBUNIT, MITOCHONDRIAL"/>
    <property type="match status" value="1"/>
</dbReference>
<reference evidence="13" key="2">
    <citation type="submission" date="2021-01" db="UniProtKB">
        <authorList>
            <consortium name="EnsemblMetazoa"/>
        </authorList>
    </citation>
    <scope>IDENTIFICATION</scope>
</reference>
<evidence type="ECO:0000256" key="11">
    <source>
        <dbReference type="PIRSR" id="PIRSR607992-2"/>
    </source>
</evidence>
<keyword evidence="5 12" id="KW-0999">Mitochondrion inner membrane</keyword>
<dbReference type="Gene3D" id="1.20.1300.10">
    <property type="entry name" value="Fumarate reductase/succinate dehydrogenase, transmembrane subunit"/>
    <property type="match status" value="1"/>
</dbReference>
<dbReference type="GeneID" id="588082"/>
<dbReference type="GO" id="GO:0006121">
    <property type="term" value="P:mitochondrial electron transport, succinate to ubiquinone"/>
    <property type="evidence" value="ECO:0000318"/>
    <property type="project" value="GO_Central"/>
</dbReference>
<comment type="function">
    <text evidence="12">Membrane-anchoring subunit of succinate dehydrogenase (SDH) that is involved in complex II of the mitochondrial electron transport chain and is responsible for transferring electrons from succinate to ubiquinone (coenzyme Q).</text>
</comment>
<keyword evidence="3 12" id="KW-0813">Transport</keyword>
<keyword evidence="8 12" id="KW-0496">Mitochondrion</keyword>
<keyword evidence="6 12" id="KW-0809">Transit peptide</keyword>
<organism evidence="13 14">
    <name type="scientific">Strongylocentrotus purpuratus</name>
    <name type="common">Purple sea urchin</name>
    <dbReference type="NCBI Taxonomy" id="7668"/>
    <lineage>
        <taxon>Eukaryota</taxon>
        <taxon>Metazoa</taxon>
        <taxon>Echinodermata</taxon>
        <taxon>Eleutherozoa</taxon>
        <taxon>Echinozoa</taxon>
        <taxon>Echinoidea</taxon>
        <taxon>Euechinoidea</taxon>
        <taxon>Echinacea</taxon>
        <taxon>Camarodonta</taxon>
        <taxon>Echinidea</taxon>
        <taxon>Strongylocentrotidae</taxon>
        <taxon>Strongylocentrotus</taxon>
    </lineage>
</organism>
<reference evidence="14" key="1">
    <citation type="submission" date="2015-02" db="EMBL/GenBank/DDBJ databases">
        <title>Genome sequencing for Strongylocentrotus purpuratus.</title>
        <authorList>
            <person name="Murali S."/>
            <person name="Liu Y."/>
            <person name="Vee V."/>
            <person name="English A."/>
            <person name="Wang M."/>
            <person name="Skinner E."/>
            <person name="Han Y."/>
            <person name="Muzny D.M."/>
            <person name="Worley K.C."/>
            <person name="Gibbs R.A."/>
        </authorList>
    </citation>
    <scope>NUCLEOTIDE SEQUENCE</scope>
</reference>
<keyword evidence="9 12" id="KW-0472">Membrane</keyword>
<evidence type="ECO:0000256" key="3">
    <source>
        <dbReference type="ARBA" id="ARBA00022448"/>
    </source>
</evidence>
<dbReference type="OrthoDB" id="18577at2759"/>
<dbReference type="RefSeq" id="XP_792876.1">
    <property type="nucleotide sequence ID" value="XM_787783.5"/>
</dbReference>
<keyword evidence="14" id="KW-1185">Reference proteome</keyword>
<evidence type="ECO:0000256" key="7">
    <source>
        <dbReference type="ARBA" id="ARBA00022989"/>
    </source>
</evidence>
<protein>
    <recommendedName>
        <fullName evidence="12">Succinate dehydrogenase [ubiquinone] cytochrome b small subunit</fullName>
    </recommendedName>
</protein>
<dbReference type="InterPro" id="IPR034804">
    <property type="entry name" value="SQR/QFR_C/D"/>
</dbReference>
<dbReference type="InParanoid" id="A0A7M7RG66"/>
<dbReference type="GO" id="GO:0045273">
    <property type="term" value="C:respiratory chain complex II (succinate dehydrogenase)"/>
    <property type="evidence" value="ECO:0000318"/>
    <property type="project" value="GO_Central"/>
</dbReference>
<dbReference type="Proteomes" id="UP000007110">
    <property type="component" value="Unassembled WGS sequence"/>
</dbReference>
<evidence type="ECO:0000256" key="1">
    <source>
        <dbReference type="ARBA" id="ARBA00004448"/>
    </source>
</evidence>
<keyword evidence="12" id="KW-0349">Heme</keyword>
<evidence type="ECO:0000256" key="9">
    <source>
        <dbReference type="ARBA" id="ARBA00023136"/>
    </source>
</evidence>